<dbReference type="PROSITE" id="PS50042">
    <property type="entry name" value="CNMP_BINDING_3"/>
    <property type="match status" value="1"/>
</dbReference>
<dbReference type="GO" id="GO:0003677">
    <property type="term" value="F:DNA binding"/>
    <property type="evidence" value="ECO:0007669"/>
    <property type="project" value="UniProtKB-KW"/>
</dbReference>
<dbReference type="PROSITE" id="PS51063">
    <property type="entry name" value="HTH_CRP_2"/>
    <property type="match status" value="1"/>
</dbReference>
<dbReference type="PANTHER" id="PTHR24567">
    <property type="entry name" value="CRP FAMILY TRANSCRIPTIONAL REGULATORY PROTEIN"/>
    <property type="match status" value="1"/>
</dbReference>
<evidence type="ECO:0000256" key="4">
    <source>
        <dbReference type="ARBA" id="ARBA00023163"/>
    </source>
</evidence>
<dbReference type="SUPFAM" id="SSF46785">
    <property type="entry name" value="Winged helix' DNA-binding domain"/>
    <property type="match status" value="1"/>
</dbReference>
<name>A0A6M1PDY3_9BACL</name>
<keyword evidence="2" id="KW-0238">DNA-binding</keyword>
<dbReference type="InterPro" id="IPR036388">
    <property type="entry name" value="WH-like_DNA-bd_sf"/>
</dbReference>
<dbReference type="SMART" id="SM00100">
    <property type="entry name" value="cNMP"/>
    <property type="match status" value="1"/>
</dbReference>
<proteinExistence type="predicted"/>
<dbReference type="AlphaFoldDB" id="A0A6M1PDY3"/>
<sequence length="232" mass="26566">MKEVPDRARLNAFLQDYQLESVFNKPLLPHLSLYHFKQGEWICSQGEPSEYLYVLVKGKIKVYTTSAEGKTLIISFKTPLEVIGDIEYIQDIPIINTVEAVSPVQMIGVPYRYLQKHTADYAPLLNFLLKVITRKFYTKSNFLSLNILHPVEVRLASYLLSVSYDESDAEFQGQLSTSRLNDVANWIGTSYRHLNRVIQKLSAEGLVERSKGFIVIKDKERLSTLAGKNIYE</sequence>
<feature type="domain" description="HTH crp-type" evidence="6">
    <location>
        <begin position="149"/>
        <end position="220"/>
    </location>
</feature>
<dbReference type="Pfam" id="PF13545">
    <property type="entry name" value="HTH_Crp_2"/>
    <property type="match status" value="1"/>
</dbReference>
<keyword evidence="3" id="KW-0010">Activator</keyword>
<dbReference type="GO" id="GO:0005829">
    <property type="term" value="C:cytosol"/>
    <property type="evidence" value="ECO:0007669"/>
    <property type="project" value="TreeGrafter"/>
</dbReference>
<keyword evidence="8" id="KW-1185">Reference proteome</keyword>
<reference evidence="7 8" key="1">
    <citation type="submission" date="2020-02" db="EMBL/GenBank/DDBJ databases">
        <authorList>
            <person name="Gao J."/>
            <person name="Sun J."/>
        </authorList>
    </citation>
    <scope>NUCLEOTIDE SEQUENCE [LARGE SCALE GENOMIC DNA]</scope>
    <source>
        <strain evidence="7 8">7124</strain>
    </source>
</reference>
<feature type="domain" description="Cyclic nucleotide-binding" evidence="5">
    <location>
        <begin position="27"/>
        <end position="116"/>
    </location>
</feature>
<dbReference type="Proteomes" id="UP000480151">
    <property type="component" value="Unassembled WGS sequence"/>
</dbReference>
<protein>
    <submittedName>
        <fullName evidence="7">Cyclic nucleotide-binding domain-containing protein</fullName>
    </submittedName>
</protein>
<dbReference type="Gene3D" id="2.60.120.10">
    <property type="entry name" value="Jelly Rolls"/>
    <property type="match status" value="1"/>
</dbReference>
<evidence type="ECO:0000256" key="2">
    <source>
        <dbReference type="ARBA" id="ARBA00023125"/>
    </source>
</evidence>
<evidence type="ECO:0000259" key="5">
    <source>
        <dbReference type="PROSITE" id="PS50042"/>
    </source>
</evidence>
<dbReference type="InterPro" id="IPR014710">
    <property type="entry name" value="RmlC-like_jellyroll"/>
</dbReference>
<keyword evidence="1" id="KW-0805">Transcription regulation</keyword>
<evidence type="ECO:0000256" key="3">
    <source>
        <dbReference type="ARBA" id="ARBA00023159"/>
    </source>
</evidence>
<evidence type="ECO:0000256" key="1">
    <source>
        <dbReference type="ARBA" id="ARBA00023015"/>
    </source>
</evidence>
<dbReference type="InterPro" id="IPR036390">
    <property type="entry name" value="WH_DNA-bd_sf"/>
</dbReference>
<gene>
    <name evidence="7" type="ORF">G5B47_00205</name>
</gene>
<dbReference type="RefSeq" id="WP_165093164.1">
    <property type="nucleotide sequence ID" value="NZ_JAAKGU010000001.1"/>
</dbReference>
<dbReference type="Pfam" id="PF00027">
    <property type="entry name" value="cNMP_binding"/>
    <property type="match status" value="1"/>
</dbReference>
<dbReference type="InterPro" id="IPR018490">
    <property type="entry name" value="cNMP-bd_dom_sf"/>
</dbReference>
<evidence type="ECO:0000313" key="7">
    <source>
        <dbReference type="EMBL" id="NGM80824.1"/>
    </source>
</evidence>
<dbReference type="CDD" id="cd00038">
    <property type="entry name" value="CAP_ED"/>
    <property type="match status" value="1"/>
</dbReference>
<dbReference type="PANTHER" id="PTHR24567:SF26">
    <property type="entry name" value="REGULATORY PROTEIN YEIL"/>
    <property type="match status" value="1"/>
</dbReference>
<keyword evidence="4" id="KW-0804">Transcription</keyword>
<evidence type="ECO:0000313" key="8">
    <source>
        <dbReference type="Proteomes" id="UP000480151"/>
    </source>
</evidence>
<dbReference type="InterPro" id="IPR000595">
    <property type="entry name" value="cNMP-bd_dom"/>
</dbReference>
<dbReference type="EMBL" id="JAAKGU010000001">
    <property type="protein sequence ID" value="NGM80824.1"/>
    <property type="molecule type" value="Genomic_DNA"/>
</dbReference>
<dbReference type="Gene3D" id="1.10.10.10">
    <property type="entry name" value="Winged helix-like DNA-binding domain superfamily/Winged helix DNA-binding domain"/>
    <property type="match status" value="1"/>
</dbReference>
<evidence type="ECO:0000259" key="6">
    <source>
        <dbReference type="PROSITE" id="PS51063"/>
    </source>
</evidence>
<dbReference type="SUPFAM" id="SSF51206">
    <property type="entry name" value="cAMP-binding domain-like"/>
    <property type="match status" value="1"/>
</dbReference>
<dbReference type="GO" id="GO:0003700">
    <property type="term" value="F:DNA-binding transcription factor activity"/>
    <property type="evidence" value="ECO:0007669"/>
    <property type="project" value="TreeGrafter"/>
</dbReference>
<accession>A0A6M1PDY3</accession>
<organism evidence="7 8">
    <name type="scientific">Paenibacillus apii</name>
    <dbReference type="NCBI Taxonomy" id="1850370"/>
    <lineage>
        <taxon>Bacteria</taxon>
        <taxon>Bacillati</taxon>
        <taxon>Bacillota</taxon>
        <taxon>Bacilli</taxon>
        <taxon>Bacillales</taxon>
        <taxon>Paenibacillaceae</taxon>
        <taxon>Paenibacillus</taxon>
    </lineage>
</organism>
<comment type="caution">
    <text evidence="7">The sequence shown here is derived from an EMBL/GenBank/DDBJ whole genome shotgun (WGS) entry which is preliminary data.</text>
</comment>
<dbReference type="InterPro" id="IPR050397">
    <property type="entry name" value="Env_Response_Regulators"/>
</dbReference>
<dbReference type="InterPro" id="IPR012318">
    <property type="entry name" value="HTH_CRP"/>
</dbReference>